<dbReference type="GO" id="GO:0006355">
    <property type="term" value="P:regulation of DNA-templated transcription"/>
    <property type="evidence" value="ECO:0007669"/>
    <property type="project" value="InterPro"/>
</dbReference>
<gene>
    <name evidence="5" type="ORF">UFOPK4410_00586</name>
</gene>
<dbReference type="EMBL" id="CAFBRV010000042">
    <property type="protein sequence ID" value="CAB5112111.1"/>
    <property type="molecule type" value="Genomic_DNA"/>
</dbReference>
<dbReference type="PANTHER" id="PTHR44688">
    <property type="entry name" value="DNA-BINDING TRANSCRIPTIONAL ACTIVATOR DEVR_DOSR"/>
    <property type="match status" value="1"/>
</dbReference>
<dbReference type="SUPFAM" id="SSF46894">
    <property type="entry name" value="C-terminal effector domain of the bipartite response regulators"/>
    <property type="match status" value="1"/>
</dbReference>
<dbReference type="PANTHER" id="PTHR44688:SF16">
    <property type="entry name" value="DNA-BINDING TRANSCRIPTIONAL ACTIVATOR DEVR_DOSR"/>
    <property type="match status" value="1"/>
</dbReference>
<feature type="domain" description="HTH luxR-type" evidence="4">
    <location>
        <begin position="193"/>
        <end position="254"/>
    </location>
</feature>
<dbReference type="InterPro" id="IPR000792">
    <property type="entry name" value="Tscrpt_reg_LuxR_C"/>
</dbReference>
<dbReference type="Pfam" id="PF00196">
    <property type="entry name" value="GerE"/>
    <property type="match status" value="1"/>
</dbReference>
<dbReference type="SMART" id="SM00421">
    <property type="entry name" value="HTH_LUXR"/>
    <property type="match status" value="1"/>
</dbReference>
<sequence>MSNSRELDYLDRCAEFADYLASSDHELLSKLIHLSRVVFKPLKVNQVAFVQLIENDNMQVVARFGMSDAELATQNNIVNLSMGYPVSVSVRENRIVWINSLPDWGSEYSILKNFKVNLEDKLYFCLPVLQNEIPSSVLTFRCDINMELDSDTEAFLLVISSIFSLYHYRKITVSPDEPHLHLDLENENLTLVDHELTERQRVILRLISEERTNKSISELLGYSESTIRQEIMRIYYKLGCSHRSEAATIYKNMELIES</sequence>
<reference evidence="5" key="1">
    <citation type="submission" date="2020-05" db="EMBL/GenBank/DDBJ databases">
        <authorList>
            <person name="Chiriac C."/>
            <person name="Salcher M."/>
            <person name="Ghai R."/>
            <person name="Kavagutti S V."/>
        </authorList>
    </citation>
    <scope>NUCLEOTIDE SEQUENCE</scope>
</reference>
<dbReference type="GO" id="GO:0003677">
    <property type="term" value="F:DNA binding"/>
    <property type="evidence" value="ECO:0007669"/>
    <property type="project" value="UniProtKB-KW"/>
</dbReference>
<organism evidence="5">
    <name type="scientific">freshwater metagenome</name>
    <dbReference type="NCBI Taxonomy" id="449393"/>
    <lineage>
        <taxon>unclassified sequences</taxon>
        <taxon>metagenomes</taxon>
        <taxon>ecological metagenomes</taxon>
    </lineage>
</organism>
<keyword evidence="3" id="KW-0804">Transcription</keyword>
<keyword evidence="2" id="KW-0238">DNA-binding</keyword>
<protein>
    <submittedName>
        <fullName evidence="5">Unannotated protein</fullName>
    </submittedName>
</protein>
<accession>A0A6J7VRB3</accession>
<dbReference type="AlphaFoldDB" id="A0A6J7VRB3"/>
<dbReference type="CDD" id="cd06170">
    <property type="entry name" value="LuxR_C_like"/>
    <property type="match status" value="1"/>
</dbReference>
<evidence type="ECO:0000313" key="5">
    <source>
        <dbReference type="EMBL" id="CAB5112111.1"/>
    </source>
</evidence>
<evidence type="ECO:0000259" key="4">
    <source>
        <dbReference type="PROSITE" id="PS50043"/>
    </source>
</evidence>
<dbReference type="InterPro" id="IPR016032">
    <property type="entry name" value="Sig_transdc_resp-reg_C-effctor"/>
</dbReference>
<name>A0A6J7VRB3_9ZZZZ</name>
<dbReference type="InterPro" id="IPR036388">
    <property type="entry name" value="WH-like_DNA-bd_sf"/>
</dbReference>
<evidence type="ECO:0000256" key="1">
    <source>
        <dbReference type="ARBA" id="ARBA00023015"/>
    </source>
</evidence>
<dbReference type="PROSITE" id="PS50043">
    <property type="entry name" value="HTH_LUXR_2"/>
    <property type="match status" value="1"/>
</dbReference>
<dbReference type="Gene3D" id="1.10.10.10">
    <property type="entry name" value="Winged helix-like DNA-binding domain superfamily/Winged helix DNA-binding domain"/>
    <property type="match status" value="1"/>
</dbReference>
<evidence type="ECO:0000256" key="2">
    <source>
        <dbReference type="ARBA" id="ARBA00023125"/>
    </source>
</evidence>
<evidence type="ECO:0000256" key="3">
    <source>
        <dbReference type="ARBA" id="ARBA00023163"/>
    </source>
</evidence>
<proteinExistence type="predicted"/>
<keyword evidence="1" id="KW-0805">Transcription regulation</keyword>